<dbReference type="InterPro" id="IPR026001">
    <property type="entry name" value="Abi-like_C"/>
</dbReference>
<keyword evidence="3" id="KW-1185">Reference proteome</keyword>
<comment type="caution">
    <text evidence="2">The sequence shown here is derived from an EMBL/GenBank/DDBJ whole genome shotgun (WGS) entry which is preliminary data.</text>
</comment>
<reference evidence="2" key="1">
    <citation type="submission" date="2021-03" db="EMBL/GenBank/DDBJ databases">
        <title>Leucobacter chromiisoli sp. nov., isolated from chromium-containing soil of chemical plant.</title>
        <authorList>
            <person name="Xu Z."/>
        </authorList>
    </citation>
    <scope>NUCLEOTIDE SEQUENCE</scope>
    <source>
        <strain evidence="2">A2</strain>
    </source>
</reference>
<sequence length="274" mass="29888">MSSNPINSETGAALAQFFFGGKGPSHAKISGAIGSAGLGSFDDYKYEPGKQGPNKQQRVIEICRVAEKRPDNAKKLADALLNALRLDGAFRDDDNVNEITNLRSAFAHVGWSLTEEGRLERLGAIDLETGGRAALDEQLARLRRNIDDPAAALGFAKELLEAVMKFVIEGSGMPLPKNPKWPMLIHLSFDRLNFEFKVVDDSVPGATAVRAIYQSAKTVIESVNELRNDHGTGHGRTLPTALREETAIYVVREAVHVAELMLSTYDRQMSGGRV</sequence>
<dbReference type="AlphaFoldDB" id="A0A939RZT3"/>
<dbReference type="Proteomes" id="UP000664398">
    <property type="component" value="Unassembled WGS sequence"/>
</dbReference>
<proteinExistence type="predicted"/>
<evidence type="ECO:0000313" key="2">
    <source>
        <dbReference type="EMBL" id="MBO1806166.1"/>
    </source>
</evidence>
<accession>A0A939RZT3</accession>
<organism evidence="2 3">
    <name type="scientific">Leucobacter ruminantium</name>
    <dbReference type="NCBI Taxonomy" id="1289170"/>
    <lineage>
        <taxon>Bacteria</taxon>
        <taxon>Bacillati</taxon>
        <taxon>Actinomycetota</taxon>
        <taxon>Actinomycetes</taxon>
        <taxon>Micrococcales</taxon>
        <taxon>Microbacteriaceae</taxon>
        <taxon>Leucobacter</taxon>
    </lineage>
</organism>
<gene>
    <name evidence="2" type="ORF">J4H91_12705</name>
</gene>
<name>A0A939RZT3_9MICO</name>
<dbReference type="Pfam" id="PF14355">
    <property type="entry name" value="Abi_C"/>
    <property type="match status" value="1"/>
</dbReference>
<protein>
    <submittedName>
        <fullName evidence="2">Abortive infection family protein</fullName>
    </submittedName>
</protein>
<dbReference type="RefSeq" id="WP_208046631.1">
    <property type="nucleotide sequence ID" value="NZ_JAGDYL010000025.1"/>
</dbReference>
<feature type="domain" description="Abortive infection protein-like C-terminal" evidence="1">
    <location>
        <begin position="188"/>
        <end position="262"/>
    </location>
</feature>
<evidence type="ECO:0000313" key="3">
    <source>
        <dbReference type="Proteomes" id="UP000664398"/>
    </source>
</evidence>
<evidence type="ECO:0000259" key="1">
    <source>
        <dbReference type="Pfam" id="PF14355"/>
    </source>
</evidence>
<dbReference type="EMBL" id="JAGDYL010000025">
    <property type="protein sequence ID" value="MBO1806166.1"/>
    <property type="molecule type" value="Genomic_DNA"/>
</dbReference>